<gene>
    <name evidence="1" type="ORF">NAV_LOCUS8389</name>
</gene>
<dbReference type="STRING" id="6277.A0A498SR45"/>
<proteinExistence type="predicted"/>
<dbReference type="Proteomes" id="UP000276991">
    <property type="component" value="Unassembled WGS sequence"/>
</dbReference>
<evidence type="ECO:0000313" key="1">
    <source>
        <dbReference type="EMBL" id="VBB33598.1"/>
    </source>
</evidence>
<dbReference type="EMBL" id="UPTC01002538">
    <property type="protein sequence ID" value="VBB33598.1"/>
    <property type="molecule type" value="Genomic_DNA"/>
</dbReference>
<accession>A0A498SR45</accession>
<evidence type="ECO:0000313" key="2">
    <source>
        <dbReference type="Proteomes" id="UP000276991"/>
    </source>
</evidence>
<keyword evidence="2" id="KW-1185">Reference proteome</keyword>
<reference evidence="1 2" key="1">
    <citation type="submission" date="2018-08" db="EMBL/GenBank/DDBJ databases">
        <authorList>
            <person name="Laetsch R D."/>
            <person name="Stevens L."/>
            <person name="Kumar S."/>
            <person name="Blaxter L. M."/>
        </authorList>
    </citation>
    <scope>NUCLEOTIDE SEQUENCE [LARGE SCALE GENOMIC DNA]</scope>
</reference>
<name>A0A498SR45_ACAVI</name>
<protein>
    <submittedName>
        <fullName evidence="1">Uncharacterized protein</fullName>
    </submittedName>
</protein>
<dbReference type="AlphaFoldDB" id="A0A498SR45"/>
<organism evidence="1 2">
    <name type="scientific">Acanthocheilonema viteae</name>
    <name type="common">Filarial nematode worm</name>
    <name type="synonym">Dipetalonema viteae</name>
    <dbReference type="NCBI Taxonomy" id="6277"/>
    <lineage>
        <taxon>Eukaryota</taxon>
        <taxon>Metazoa</taxon>
        <taxon>Ecdysozoa</taxon>
        <taxon>Nematoda</taxon>
        <taxon>Chromadorea</taxon>
        <taxon>Rhabditida</taxon>
        <taxon>Spirurina</taxon>
        <taxon>Spiruromorpha</taxon>
        <taxon>Filarioidea</taxon>
        <taxon>Onchocercidae</taxon>
        <taxon>Acanthocheilonema</taxon>
    </lineage>
</organism>
<dbReference type="OrthoDB" id="5795718at2759"/>
<sequence length="386" mass="43732">MSGWEAERCTCHKGSAGLLSCWTIELIGNSSVMSSVYNLIVNQKTWNGDQLAVHLFAYKELLSLVKEVDMNQVDEIMDVTSICLKKENELPSLDLLRVSAELLSLIERKTEIFTGKKLMQRNWSINFRIVIRRLLQTPAITQSIPSTSKEAFSDQYLPVLFELSDELVSLIGSQWFESDPDFLLLLSSMSSIRLQEVFNKQTSIKEAFVHGRLHCYFAHYGEYASILSDDKATILCGTLRESAIYTCEYYYNCKESLDDFKKMIVSTFQFLCIYIDFGGLATLPSEYTKDLGKVLLHHAVGCCEISLVPLECLAKVICELPNLPNTTLDTITDALKKYNNKANEEDVVRILDSLHVQLQGSTASRKWCSNVNLRRVVELLQQIKSG</sequence>